<organism evidence="1 2">
    <name type="scientific">Streptomyces albireticuli</name>
    <dbReference type="NCBI Taxonomy" id="1940"/>
    <lineage>
        <taxon>Bacteria</taxon>
        <taxon>Bacillati</taxon>
        <taxon>Actinomycetota</taxon>
        <taxon>Actinomycetes</taxon>
        <taxon>Kitasatosporales</taxon>
        <taxon>Streptomycetaceae</taxon>
        <taxon>Streptomyces</taxon>
    </lineage>
</organism>
<proteinExistence type="predicted"/>
<dbReference type="AlphaFoldDB" id="A0A1Z2LBP6"/>
<gene>
    <name evidence="1" type="ORF">SMD11_6164</name>
</gene>
<protein>
    <submittedName>
        <fullName evidence="1">Uncharacterized protein</fullName>
    </submittedName>
</protein>
<sequence length="53" mass="5849">MSKAKAELARIQKGIRNGTFDANRYALAPEMHEKDVVGLTYKIDDIASGGLKR</sequence>
<name>A0A1Z2LBP6_9ACTN</name>
<accession>A0A1Z2LBP6</accession>
<dbReference type="OrthoDB" id="9845894at2"/>
<dbReference type="RefSeq" id="WP_159395398.1">
    <property type="nucleotide sequence ID" value="NZ_CP021744.1"/>
</dbReference>
<dbReference type="EMBL" id="CP021744">
    <property type="protein sequence ID" value="ARZ71740.1"/>
    <property type="molecule type" value="Genomic_DNA"/>
</dbReference>
<evidence type="ECO:0000313" key="1">
    <source>
        <dbReference type="EMBL" id="ARZ71740.1"/>
    </source>
</evidence>
<reference evidence="1 2" key="1">
    <citation type="submission" date="2017-06" db="EMBL/GenBank/DDBJ databases">
        <title>Streptomyces albireticuli Genome sequencing and assembly.</title>
        <authorList>
            <person name="Wang Y."/>
            <person name="Du B."/>
            <person name="Ding Y."/>
            <person name="Liu H."/>
            <person name="Hou Q."/>
            <person name="Liu K."/>
            <person name="Yao L."/>
            <person name="Wang C."/>
        </authorList>
    </citation>
    <scope>NUCLEOTIDE SEQUENCE [LARGE SCALE GENOMIC DNA]</scope>
    <source>
        <strain evidence="1 2">MDJK11</strain>
    </source>
</reference>
<dbReference type="Proteomes" id="UP000195755">
    <property type="component" value="Chromosome"/>
</dbReference>
<evidence type="ECO:0000313" key="2">
    <source>
        <dbReference type="Proteomes" id="UP000195755"/>
    </source>
</evidence>
<dbReference type="KEGG" id="salj:SMD11_6164"/>